<sequence length="116" mass="13027">MREGQYSGTFAVLIVTTLEKLLLMRRFAQNGQNKGRLQFMAIEQQTGAIIRFIFSVLFGRLGKNAQKGIHLEQGDMIRIEGQNSNVLMDGELFQAQDGHPIVLKSTKPVSFLRFAA</sequence>
<dbReference type="AlphaFoldDB" id="A0A3B0RHR8"/>
<name>A0A3B0RHR8_9ZZZZ</name>
<organism evidence="1">
    <name type="scientific">hydrothermal vent metagenome</name>
    <dbReference type="NCBI Taxonomy" id="652676"/>
    <lineage>
        <taxon>unclassified sequences</taxon>
        <taxon>metagenomes</taxon>
        <taxon>ecological metagenomes</taxon>
    </lineage>
</organism>
<protein>
    <submittedName>
        <fullName evidence="1">Sphingosine kinase and enzymes related to eukaryotic diacylglycerol kinase</fullName>
    </submittedName>
</protein>
<keyword evidence="1" id="KW-0808">Transferase</keyword>
<dbReference type="GO" id="GO:0016301">
    <property type="term" value="F:kinase activity"/>
    <property type="evidence" value="ECO:0007669"/>
    <property type="project" value="UniProtKB-KW"/>
</dbReference>
<evidence type="ECO:0000313" key="1">
    <source>
        <dbReference type="EMBL" id="VAV92914.1"/>
    </source>
</evidence>
<dbReference type="EMBL" id="UOEF01000151">
    <property type="protein sequence ID" value="VAV92914.1"/>
    <property type="molecule type" value="Genomic_DNA"/>
</dbReference>
<keyword evidence="1" id="KW-0418">Kinase</keyword>
<reference evidence="1" key="1">
    <citation type="submission" date="2018-06" db="EMBL/GenBank/DDBJ databases">
        <authorList>
            <person name="Zhirakovskaya E."/>
        </authorList>
    </citation>
    <scope>NUCLEOTIDE SEQUENCE</scope>
</reference>
<proteinExistence type="predicted"/>
<gene>
    <name evidence="1" type="ORF">MNBD_ALPHA04-1149</name>
</gene>
<accession>A0A3B0RHR8</accession>